<evidence type="ECO:0000256" key="2">
    <source>
        <dbReference type="SAM" id="Phobius"/>
    </source>
</evidence>
<dbReference type="InParanoid" id="A0A1S3KF22"/>
<keyword evidence="2" id="KW-0472">Membrane</keyword>
<dbReference type="InterPro" id="IPR052304">
    <property type="entry name" value="PTTG1IP"/>
</dbReference>
<dbReference type="AlphaFoldDB" id="A0A1S3KF22"/>
<dbReference type="OrthoDB" id="5829916at2759"/>
<dbReference type="GO" id="GO:0006606">
    <property type="term" value="P:protein import into nucleus"/>
    <property type="evidence" value="ECO:0007669"/>
    <property type="project" value="TreeGrafter"/>
</dbReference>
<feature type="region of interest" description="Disordered" evidence="1">
    <location>
        <begin position="26"/>
        <end position="53"/>
    </location>
</feature>
<evidence type="ECO:0000256" key="3">
    <source>
        <dbReference type="SAM" id="SignalP"/>
    </source>
</evidence>
<keyword evidence="2" id="KW-0812">Transmembrane</keyword>
<sequence length="215" mass="23836">MKIILFVSVFVVLLTLLKAQSTTSTSSSKESTTVTTGSTRAGTSTTTDQSTARTTALPWKERCAQHNGSDCDASGCLNPALQGKCLYCSKDKSCTEYIPGSMGLPNSNCPLNDARWGTCLVNFQALIIAMAVVAGVILITCGCCIYCCCCRGKKGMSKSERKMEAKYEREREERQIKHQEKRKERESKYDDIRKKYGLQKGGLFKEDTPYQRFDA</sequence>
<dbReference type="PANTHER" id="PTHR15191">
    <property type="entry name" value="PROTEIN CBG20567"/>
    <property type="match status" value="1"/>
</dbReference>
<evidence type="ECO:0000313" key="4">
    <source>
        <dbReference type="Proteomes" id="UP000085678"/>
    </source>
</evidence>
<protein>
    <submittedName>
        <fullName evidence="5">Pituitary tumor-transforming gene 1 protein-interacting protein isoform X1</fullName>
    </submittedName>
</protein>
<dbReference type="GeneID" id="106181103"/>
<feature type="chain" id="PRO_5010255493" evidence="3">
    <location>
        <begin position="20"/>
        <end position="215"/>
    </location>
</feature>
<keyword evidence="4" id="KW-1185">Reference proteome</keyword>
<proteinExistence type="predicted"/>
<organism evidence="4 5">
    <name type="scientific">Lingula anatina</name>
    <name type="common">Brachiopod</name>
    <name type="synonym">Lingula unguis</name>
    <dbReference type="NCBI Taxonomy" id="7574"/>
    <lineage>
        <taxon>Eukaryota</taxon>
        <taxon>Metazoa</taxon>
        <taxon>Spiralia</taxon>
        <taxon>Lophotrochozoa</taxon>
        <taxon>Brachiopoda</taxon>
        <taxon>Linguliformea</taxon>
        <taxon>Lingulata</taxon>
        <taxon>Lingulida</taxon>
        <taxon>Linguloidea</taxon>
        <taxon>Lingulidae</taxon>
        <taxon>Lingula</taxon>
    </lineage>
</organism>
<keyword evidence="2" id="KW-1133">Transmembrane helix</keyword>
<feature type="region of interest" description="Disordered" evidence="1">
    <location>
        <begin position="162"/>
        <end position="188"/>
    </location>
</feature>
<feature type="transmembrane region" description="Helical" evidence="2">
    <location>
        <begin position="125"/>
        <end position="149"/>
    </location>
</feature>
<accession>A0A1S3KF22</accession>
<dbReference type="OMA" id="TIVITCC"/>
<evidence type="ECO:0000313" key="5">
    <source>
        <dbReference type="RefSeq" id="XP_013420841.1"/>
    </source>
</evidence>
<dbReference type="PANTHER" id="PTHR15191:SF3">
    <property type="entry name" value="PITUITARY TUMOR-TRANSFORMING GENE PROTEIN-BINDING FACTOR"/>
    <property type="match status" value="1"/>
</dbReference>
<dbReference type="GO" id="GO:0005634">
    <property type="term" value="C:nucleus"/>
    <property type="evidence" value="ECO:0007669"/>
    <property type="project" value="TreeGrafter"/>
</dbReference>
<dbReference type="Proteomes" id="UP000085678">
    <property type="component" value="Unplaced"/>
</dbReference>
<name>A0A1S3KF22_LINAN</name>
<gene>
    <name evidence="5" type="primary">LOC106181103</name>
</gene>
<evidence type="ECO:0000256" key="1">
    <source>
        <dbReference type="SAM" id="MobiDB-lite"/>
    </source>
</evidence>
<dbReference type="RefSeq" id="XP_013420841.1">
    <property type="nucleotide sequence ID" value="XM_013565387.1"/>
</dbReference>
<reference evidence="5" key="1">
    <citation type="submission" date="2025-08" db="UniProtKB">
        <authorList>
            <consortium name="RefSeq"/>
        </authorList>
    </citation>
    <scope>IDENTIFICATION</scope>
    <source>
        <tissue evidence="5">Gonads</tissue>
    </source>
</reference>
<dbReference type="KEGG" id="lak:106181103"/>
<feature type="signal peptide" evidence="3">
    <location>
        <begin position="1"/>
        <end position="19"/>
    </location>
</feature>
<dbReference type="GO" id="GO:0005737">
    <property type="term" value="C:cytoplasm"/>
    <property type="evidence" value="ECO:0007669"/>
    <property type="project" value="TreeGrafter"/>
</dbReference>
<keyword evidence="3" id="KW-0732">Signal</keyword>